<organism evidence="3 4">
    <name type="scientific">Paenibacillus aquistagni</name>
    <dbReference type="NCBI Taxonomy" id="1852522"/>
    <lineage>
        <taxon>Bacteria</taxon>
        <taxon>Bacillati</taxon>
        <taxon>Bacillota</taxon>
        <taxon>Bacilli</taxon>
        <taxon>Bacillales</taxon>
        <taxon>Paenibacillaceae</taxon>
        <taxon>Paenibacillus</taxon>
    </lineage>
</organism>
<gene>
    <name evidence="3" type="ORF">SAMN06295960_3793</name>
</gene>
<dbReference type="Proteomes" id="UP000193834">
    <property type="component" value="Unassembled WGS sequence"/>
</dbReference>
<accession>A0A1X7LN83</accession>
<dbReference type="RefSeq" id="WP_085496780.1">
    <property type="nucleotide sequence ID" value="NZ_FXAZ01000005.1"/>
</dbReference>
<keyword evidence="4" id="KW-1185">Reference proteome</keyword>
<dbReference type="PROSITE" id="PS51257">
    <property type="entry name" value="PROKAR_LIPOPROTEIN"/>
    <property type="match status" value="1"/>
</dbReference>
<evidence type="ECO:0000313" key="3">
    <source>
        <dbReference type="EMBL" id="SMG54589.1"/>
    </source>
</evidence>
<proteinExistence type="predicted"/>
<evidence type="ECO:0000256" key="1">
    <source>
        <dbReference type="SAM" id="SignalP"/>
    </source>
</evidence>
<dbReference type="STRING" id="1852522.SAMN06295960_3793"/>
<feature type="chain" id="PRO_5039236103" evidence="1">
    <location>
        <begin position="27"/>
        <end position="121"/>
    </location>
</feature>
<dbReference type="EMBL" id="FXAZ01000005">
    <property type="protein sequence ID" value="SMG54589.1"/>
    <property type="molecule type" value="Genomic_DNA"/>
</dbReference>
<dbReference type="Gene3D" id="2.60.40.420">
    <property type="entry name" value="Cupredoxins - blue copper proteins"/>
    <property type="match status" value="1"/>
</dbReference>
<dbReference type="InterPro" id="IPR028096">
    <property type="entry name" value="EfeO_Cupredoxin"/>
</dbReference>
<feature type="domain" description="EfeO-type cupredoxin-like" evidence="2">
    <location>
        <begin position="13"/>
        <end position="120"/>
    </location>
</feature>
<dbReference type="InterPro" id="IPR008972">
    <property type="entry name" value="Cupredoxin"/>
</dbReference>
<keyword evidence="1" id="KW-0732">Signal</keyword>
<evidence type="ECO:0000313" key="4">
    <source>
        <dbReference type="Proteomes" id="UP000193834"/>
    </source>
</evidence>
<dbReference type="Pfam" id="PF13473">
    <property type="entry name" value="Cupredoxin_1"/>
    <property type="match status" value="1"/>
</dbReference>
<reference evidence="3 4" key="1">
    <citation type="submission" date="2017-04" db="EMBL/GenBank/DDBJ databases">
        <authorList>
            <person name="Afonso C.L."/>
            <person name="Miller P.J."/>
            <person name="Scott M.A."/>
            <person name="Spackman E."/>
            <person name="Goraichik I."/>
            <person name="Dimitrov K.M."/>
            <person name="Suarez D.L."/>
            <person name="Swayne D.E."/>
        </authorList>
    </citation>
    <scope>NUCLEOTIDE SEQUENCE [LARGE SCALE GENOMIC DNA]</scope>
    <source>
        <strain evidence="3 4">11</strain>
    </source>
</reference>
<name>A0A1X7LN83_9BACL</name>
<dbReference type="AlphaFoldDB" id="A0A1X7LN83"/>
<sequence>MKSPLALAAALAALAIVTAACSSQQAEDAANAQVDKEMIIKASNYTFDSSEYRVKAGETVRFILESSSGNHGIHIKAIGLKLDPNKNSQIVTPKEKGSYPFECTILCGPGHKDMTATLIVE</sequence>
<protein>
    <submittedName>
        <fullName evidence="3">Cytochrome c oxidase subunit 2</fullName>
    </submittedName>
</protein>
<dbReference type="SUPFAM" id="SSF49503">
    <property type="entry name" value="Cupredoxins"/>
    <property type="match status" value="1"/>
</dbReference>
<evidence type="ECO:0000259" key="2">
    <source>
        <dbReference type="Pfam" id="PF13473"/>
    </source>
</evidence>
<feature type="signal peptide" evidence="1">
    <location>
        <begin position="1"/>
        <end position="26"/>
    </location>
</feature>